<evidence type="ECO:0000313" key="1">
    <source>
        <dbReference type="EMBL" id="GAB19077.1"/>
    </source>
</evidence>
<protein>
    <submittedName>
        <fullName evidence="1">Dethiobiotin synthetase</fullName>
    </submittedName>
</protein>
<reference evidence="1 2" key="1">
    <citation type="submission" date="2011-12" db="EMBL/GenBank/DDBJ databases">
        <title>Whole genome shotgun sequence of Gordonia effusa NBRC 100432.</title>
        <authorList>
            <person name="Yoshida I."/>
            <person name="Takarada H."/>
            <person name="Hosoyama A."/>
            <person name="Tsuchikane K."/>
            <person name="Katsumata H."/>
            <person name="Yamazaki S."/>
            <person name="Fujita N."/>
        </authorList>
    </citation>
    <scope>NUCLEOTIDE SEQUENCE [LARGE SCALE GENOMIC DNA]</scope>
    <source>
        <strain evidence="1 2">NBRC 100432</strain>
    </source>
</reference>
<gene>
    <name evidence="1" type="primary">bioD</name>
    <name evidence="1" type="ORF">GOEFS_073_00970</name>
</gene>
<accession>H0R1X6</accession>
<evidence type="ECO:0000313" key="2">
    <source>
        <dbReference type="Proteomes" id="UP000035034"/>
    </source>
</evidence>
<dbReference type="STRING" id="1077974.GOEFS_073_00970"/>
<keyword evidence="2" id="KW-1185">Reference proteome</keyword>
<feature type="non-terminal residue" evidence="1">
    <location>
        <position position="1"/>
    </location>
</feature>
<dbReference type="EMBL" id="BAEH01000073">
    <property type="protein sequence ID" value="GAB19077.1"/>
    <property type="molecule type" value="Genomic_DNA"/>
</dbReference>
<comment type="caution">
    <text evidence="1">The sequence shown here is derived from an EMBL/GenBank/DDBJ whole genome shotgun (WGS) entry which is preliminary data.</text>
</comment>
<name>H0R1X6_9ACTN</name>
<dbReference type="AlphaFoldDB" id="H0R1X6"/>
<proteinExistence type="predicted"/>
<organism evidence="1 2">
    <name type="scientific">Gordonia effusa NBRC 100432</name>
    <dbReference type="NCBI Taxonomy" id="1077974"/>
    <lineage>
        <taxon>Bacteria</taxon>
        <taxon>Bacillati</taxon>
        <taxon>Actinomycetota</taxon>
        <taxon>Actinomycetes</taxon>
        <taxon>Mycobacteriales</taxon>
        <taxon>Gordoniaceae</taxon>
        <taxon>Gordonia</taxon>
    </lineage>
</organism>
<dbReference type="Proteomes" id="UP000035034">
    <property type="component" value="Unassembled WGS sequence"/>
</dbReference>
<sequence>MTCNLADLPAVTGVPVVGIVPAGVGKLAPAEFTARAPDWFGTPLLSPHNTVHSTDQGVLT</sequence>